<evidence type="ECO:0000259" key="1">
    <source>
        <dbReference type="Pfam" id="PF00534"/>
    </source>
</evidence>
<dbReference type="AlphaFoldDB" id="A0A9D1MTJ4"/>
<dbReference type="CDD" id="cd03811">
    <property type="entry name" value="GT4_GT28_WabH-like"/>
    <property type="match status" value="1"/>
</dbReference>
<dbReference type="InterPro" id="IPR028098">
    <property type="entry name" value="Glyco_trans_4-like_N"/>
</dbReference>
<gene>
    <name evidence="3" type="ORF">IAD23_01235</name>
</gene>
<sequence length="388" mass="45031">MKKSILISCYGLGIGGIEKCLVNMVNSLDPSKYNVDILLMSEENALREQILRPVTFLPIYDYVYTTLESKKSVIRNGPVRYLVFRFLNKFGYFPWKTFKKIKKKYDIAIAYSQQDFSPFYIIDKVKADKKILWYHNGTYNKNKKAYSIDQKYYKKFDNIVAVSNACKSNLARKFPELQDKIIVLYNLIDANQIVKSSMQSVESGLFPSDKINLLTVARMSSEKGPDIAVDVCSQLINKGYNIVWYWVGDGNQKSNIIKKIKELKLEKSFYLLGDQLNPYKFIRKCDIYVQPSRYEAYCTTTNEAKILSKTIVTTRVGGMDEQIVNGQTGYLVEGTVDHLEKQIEELLKYPEKREYVENNLRKSKANLWNYNQKYDKYFASLLGENLAE</sequence>
<protein>
    <submittedName>
        <fullName evidence="3">Glycosyltransferase</fullName>
    </submittedName>
</protein>
<reference evidence="3" key="1">
    <citation type="submission" date="2020-10" db="EMBL/GenBank/DDBJ databases">
        <authorList>
            <person name="Gilroy R."/>
        </authorList>
    </citation>
    <scope>NUCLEOTIDE SEQUENCE</scope>
    <source>
        <strain evidence="3">CHK176-6737</strain>
    </source>
</reference>
<organism evidence="3 4">
    <name type="scientific">Candidatus Scybalenecus merdavium</name>
    <dbReference type="NCBI Taxonomy" id="2840939"/>
    <lineage>
        <taxon>Bacteria</taxon>
        <taxon>Bacillati</taxon>
        <taxon>Bacillota</taxon>
        <taxon>Clostridia</taxon>
        <taxon>Eubacteriales</taxon>
        <taxon>Oscillospiraceae</taxon>
        <taxon>Oscillospiraceae incertae sedis</taxon>
        <taxon>Candidatus Scybalenecus</taxon>
    </lineage>
</organism>
<proteinExistence type="predicted"/>
<evidence type="ECO:0000259" key="2">
    <source>
        <dbReference type="Pfam" id="PF13439"/>
    </source>
</evidence>
<dbReference type="PANTHER" id="PTHR12526">
    <property type="entry name" value="GLYCOSYLTRANSFERASE"/>
    <property type="match status" value="1"/>
</dbReference>
<accession>A0A9D1MTJ4</accession>
<dbReference type="GO" id="GO:0016757">
    <property type="term" value="F:glycosyltransferase activity"/>
    <property type="evidence" value="ECO:0007669"/>
    <property type="project" value="InterPro"/>
</dbReference>
<dbReference type="Pfam" id="PF00534">
    <property type="entry name" value="Glycos_transf_1"/>
    <property type="match status" value="1"/>
</dbReference>
<dbReference type="Gene3D" id="3.40.50.2000">
    <property type="entry name" value="Glycogen Phosphorylase B"/>
    <property type="match status" value="2"/>
</dbReference>
<dbReference type="EMBL" id="DVNM01000005">
    <property type="protein sequence ID" value="HIU68566.1"/>
    <property type="molecule type" value="Genomic_DNA"/>
</dbReference>
<feature type="domain" description="Glycosyl transferase family 1" evidence="1">
    <location>
        <begin position="203"/>
        <end position="362"/>
    </location>
</feature>
<evidence type="ECO:0000313" key="4">
    <source>
        <dbReference type="Proteomes" id="UP000824125"/>
    </source>
</evidence>
<evidence type="ECO:0000313" key="3">
    <source>
        <dbReference type="EMBL" id="HIU68566.1"/>
    </source>
</evidence>
<dbReference type="Pfam" id="PF13439">
    <property type="entry name" value="Glyco_transf_4"/>
    <property type="match status" value="1"/>
</dbReference>
<comment type="caution">
    <text evidence="3">The sequence shown here is derived from an EMBL/GenBank/DDBJ whole genome shotgun (WGS) entry which is preliminary data.</text>
</comment>
<dbReference type="PANTHER" id="PTHR12526:SF630">
    <property type="entry name" value="GLYCOSYLTRANSFERASE"/>
    <property type="match status" value="1"/>
</dbReference>
<name>A0A9D1MTJ4_9FIRM</name>
<dbReference type="SUPFAM" id="SSF53756">
    <property type="entry name" value="UDP-Glycosyltransferase/glycogen phosphorylase"/>
    <property type="match status" value="1"/>
</dbReference>
<dbReference type="InterPro" id="IPR001296">
    <property type="entry name" value="Glyco_trans_1"/>
</dbReference>
<feature type="domain" description="Glycosyltransferase subfamily 4-like N-terminal" evidence="2">
    <location>
        <begin position="14"/>
        <end position="191"/>
    </location>
</feature>
<dbReference type="Proteomes" id="UP000824125">
    <property type="component" value="Unassembled WGS sequence"/>
</dbReference>
<reference evidence="3" key="2">
    <citation type="journal article" date="2021" name="PeerJ">
        <title>Extensive microbial diversity within the chicken gut microbiome revealed by metagenomics and culture.</title>
        <authorList>
            <person name="Gilroy R."/>
            <person name="Ravi A."/>
            <person name="Getino M."/>
            <person name="Pursley I."/>
            <person name="Horton D.L."/>
            <person name="Alikhan N.F."/>
            <person name="Baker D."/>
            <person name="Gharbi K."/>
            <person name="Hall N."/>
            <person name="Watson M."/>
            <person name="Adriaenssens E.M."/>
            <person name="Foster-Nyarko E."/>
            <person name="Jarju S."/>
            <person name="Secka A."/>
            <person name="Antonio M."/>
            <person name="Oren A."/>
            <person name="Chaudhuri R.R."/>
            <person name="La Ragione R."/>
            <person name="Hildebrand F."/>
            <person name="Pallen M.J."/>
        </authorList>
    </citation>
    <scope>NUCLEOTIDE SEQUENCE</scope>
    <source>
        <strain evidence="3">CHK176-6737</strain>
    </source>
</reference>